<comment type="similarity">
    <text evidence="2">Belongs to the TUBGCP family.</text>
</comment>
<feature type="domain" description="Gamma tubulin complex component protein N-terminal" evidence="7">
    <location>
        <begin position="181"/>
        <end position="357"/>
    </location>
</feature>
<evidence type="ECO:0000256" key="3">
    <source>
        <dbReference type="ARBA" id="ARBA00022490"/>
    </source>
</evidence>
<evidence type="ECO:0000256" key="5">
    <source>
        <dbReference type="ARBA" id="ARBA00023212"/>
    </source>
</evidence>
<keyword evidence="3" id="KW-0963">Cytoplasm</keyword>
<protein>
    <submittedName>
        <fullName evidence="8">Gamma-tubulin complex component 3</fullName>
    </submittedName>
</protein>
<keyword evidence="4" id="KW-0493">Microtubule</keyword>
<dbReference type="PANTHER" id="PTHR19302">
    <property type="entry name" value="GAMMA TUBULIN COMPLEX PROTEIN"/>
    <property type="match status" value="1"/>
</dbReference>
<keyword evidence="5" id="KW-0206">Cytoskeleton</keyword>
<name>A0ABR2KQR9_9EUKA</name>
<evidence type="ECO:0000256" key="4">
    <source>
        <dbReference type="ARBA" id="ARBA00022701"/>
    </source>
</evidence>
<evidence type="ECO:0000259" key="7">
    <source>
        <dbReference type="Pfam" id="PF17681"/>
    </source>
</evidence>
<proteinExistence type="inferred from homology"/>
<dbReference type="PANTHER" id="PTHR19302:SF13">
    <property type="entry name" value="GAMMA-TUBULIN COMPLEX COMPONENT 2"/>
    <property type="match status" value="1"/>
</dbReference>
<dbReference type="Proteomes" id="UP001470230">
    <property type="component" value="Unassembled WGS sequence"/>
</dbReference>
<dbReference type="EMBL" id="JAPFFF010000003">
    <property type="protein sequence ID" value="KAK8893490.1"/>
    <property type="molecule type" value="Genomic_DNA"/>
</dbReference>
<reference evidence="8 9" key="1">
    <citation type="submission" date="2024-04" db="EMBL/GenBank/DDBJ databases">
        <title>Tritrichomonas musculus Genome.</title>
        <authorList>
            <person name="Alves-Ferreira E."/>
            <person name="Grigg M."/>
            <person name="Lorenzi H."/>
            <person name="Galac M."/>
        </authorList>
    </citation>
    <scope>NUCLEOTIDE SEQUENCE [LARGE SCALE GENOMIC DNA]</scope>
    <source>
        <strain evidence="8 9">EAF2021</strain>
    </source>
</reference>
<dbReference type="InterPro" id="IPR007259">
    <property type="entry name" value="GCP"/>
</dbReference>
<feature type="domain" description="Gamma tubulin complex component C-terminal" evidence="6">
    <location>
        <begin position="415"/>
        <end position="714"/>
    </location>
</feature>
<comment type="subcellular location">
    <subcellularLocation>
        <location evidence="1">Cytoplasm</location>
        <location evidence="1">Cytoskeleton</location>
    </subcellularLocation>
</comment>
<dbReference type="Pfam" id="PF04130">
    <property type="entry name" value="GCP_C_terminal"/>
    <property type="match status" value="1"/>
</dbReference>
<accession>A0ABR2KQR9</accession>
<evidence type="ECO:0000313" key="9">
    <source>
        <dbReference type="Proteomes" id="UP001470230"/>
    </source>
</evidence>
<evidence type="ECO:0000256" key="1">
    <source>
        <dbReference type="ARBA" id="ARBA00004245"/>
    </source>
</evidence>
<evidence type="ECO:0000259" key="6">
    <source>
        <dbReference type="Pfam" id="PF04130"/>
    </source>
</evidence>
<comment type="caution">
    <text evidence="8">The sequence shown here is derived from an EMBL/GenBank/DDBJ whole genome shotgun (WGS) entry which is preliminary data.</text>
</comment>
<keyword evidence="9" id="KW-1185">Reference proteome</keyword>
<dbReference type="InterPro" id="IPR042241">
    <property type="entry name" value="GCP_C_sf"/>
</dbReference>
<gene>
    <name evidence="8" type="ORF">M9Y10_021912</name>
</gene>
<dbReference type="Gene3D" id="1.20.120.1900">
    <property type="entry name" value="Gamma-tubulin complex, C-terminal domain"/>
    <property type="match status" value="1"/>
</dbReference>
<dbReference type="InterPro" id="IPR040457">
    <property type="entry name" value="GCP_C"/>
</dbReference>
<dbReference type="InterPro" id="IPR041470">
    <property type="entry name" value="GCP_N"/>
</dbReference>
<organism evidence="8 9">
    <name type="scientific">Tritrichomonas musculus</name>
    <dbReference type="NCBI Taxonomy" id="1915356"/>
    <lineage>
        <taxon>Eukaryota</taxon>
        <taxon>Metamonada</taxon>
        <taxon>Parabasalia</taxon>
        <taxon>Tritrichomonadida</taxon>
        <taxon>Tritrichomonadidae</taxon>
        <taxon>Tritrichomonas</taxon>
    </lineage>
</organism>
<evidence type="ECO:0000256" key="2">
    <source>
        <dbReference type="ARBA" id="ARBA00010337"/>
    </source>
</evidence>
<evidence type="ECO:0000313" key="8">
    <source>
        <dbReference type="EMBL" id="KAK8893490.1"/>
    </source>
</evidence>
<sequence>MIHSQIKGLIDDLSSSILQTDDTNSIERARAFGYFLLEAPHKKNSPHDFKFWVSRWKKSINPNKIDDIESLKYLLPTEKLPIYSLLDALKRTKFNKEDQIKKEESPFQTVIPFAPTLSEEQLIPEILKLLKGEESNSIKINGLSLETEKDIASQDAILIKKIFRIILCLNTIRESENLFIGKIGESMKTILDLEYSNFIEKISSIDELKSTFISILSVLSSQLNSKIYAATIICEVLKAAPTPSIINTVLYTQNYGLQSVNILGSKMVDAGISALLVFIRNWTVFGVLDDEYLEFFIAKNKGKIESGKWWQEKYFLVNSLLPDFLKDNNVVKKILSSGRAHNFLRKYSNSCSNYVSNFGSTAPFAVNFDQPKQKRANPDMVWTGPPFELSMVDHYARDSMESLMTMMMKVVWISGHLKVVKDFLLFGRGDFADVLYKNFNETIDGDAPSLLLHAIQSITESKNYTNPITNEVLTDRIDMAKKWSIQPTPQEALIIYLVNPPIDSFLGQSVLRQYDLVGHLIWKLKCCECQLGSDWHNARQLQMMEIVGFKSRIFCLLRHLMLYTIRTILDYILTDVILVCWKELDDKMKNVTDYDDLFEIHTNYMNKLLKGSFQTNEFEAINKSLNLMCQTINEFTDIEQEFEGIYFSFLNNLKKNKEMRKENPLFLKTKKETHEINKSINRLYGQFNKQIADFYLLSYDNMESLEMHQLEVRLRSCVANIQ</sequence>
<dbReference type="Pfam" id="PF17681">
    <property type="entry name" value="GCP_N_terminal"/>
    <property type="match status" value="1"/>
</dbReference>